<protein>
    <submittedName>
        <fullName evidence="5">Molybdopterin oxidoreductase</fullName>
    </submittedName>
</protein>
<feature type="transmembrane region" description="Helical" evidence="3">
    <location>
        <begin position="12"/>
        <end position="34"/>
    </location>
</feature>
<feature type="transmembrane region" description="Helical" evidence="3">
    <location>
        <begin position="198"/>
        <end position="216"/>
    </location>
</feature>
<dbReference type="GO" id="GO:0006790">
    <property type="term" value="P:sulfur compound metabolic process"/>
    <property type="evidence" value="ECO:0007669"/>
    <property type="project" value="TreeGrafter"/>
</dbReference>
<evidence type="ECO:0000313" key="5">
    <source>
        <dbReference type="EMBL" id="EKU48346.1"/>
    </source>
</evidence>
<dbReference type="InterPro" id="IPR014756">
    <property type="entry name" value="Ig_E-set"/>
</dbReference>
<keyword evidence="6" id="KW-1185">Reference proteome</keyword>
<dbReference type="eggNOG" id="COG2335">
    <property type="taxonomic scope" value="Bacteria"/>
</dbReference>
<dbReference type="RefSeq" id="WP_009376662.1">
    <property type="nucleotide sequence ID" value="NZ_AMSP01000003.1"/>
</dbReference>
<dbReference type="InterPro" id="IPR036374">
    <property type="entry name" value="OxRdtase_Mopterin-bd_sf"/>
</dbReference>
<dbReference type="SUPFAM" id="SSF56524">
    <property type="entry name" value="Oxidoreductase molybdopterin-binding domain"/>
    <property type="match status" value="1"/>
</dbReference>
<feature type="transmembrane region" description="Helical" evidence="3">
    <location>
        <begin position="97"/>
        <end position="118"/>
    </location>
</feature>
<sequence>MRPLLRSVRWLPILLGAAATLVLFGLADLIARLIGPNSAPLLALGQAIIPLTPTSIIKPVIAIFGDNDKLVLVATVGLGALVLGGLIGWFGSVRPRAALAAFTLAGLVPAVVVLSAPGARLLDLVPTLLGLVVGLVVLGLGLRMEDRSPAAGDAAPTPAEAVAPPRVTDDTAPSAPPPVTRLLTRSPSRQRPTSRRRFLALTGTAAVIGAIGVAAGQSLVTLTREAGAAAANFVLPRAARRARPIPPEASLGVEGIEPFITDQKDFYRIDTVLAPPTIDPRTWSLRIHGMVENEVTLTMDELLALPLEEQHTTLTCVSNPVGGDLVGTATWLGYPVRELLRRARPQPGADMVLSKSDDGFSASTPLEAMLDDRDALLAVGMNGQPLTPVHGFPARLVVAGLYGFVSATKWVTELEVTRFDRAEAYWTQRGWDAKAPILVASRIDVPRPLARVAAGTVVAGGSAWAQTRGIERVEVRLDDGDWTRAELGADVSDDTWRQWRAEFPDVGAGTHAITVRAVDGEGTVQTAERRESIPNSATGHHRHPVHRRMRTEISERDFFLNHPSRTRPAANPGYTAGHTGAVSTREPHHSETRRRTMKTLRTRTATLLSAGAIGILALSGCSGTGSGSEGGGSETESSESAETSAPASEEAMADSELVGSGCAAYAEQNPDGAGSVEGMAQDPVATAASNNPMLSTLTDAVSGKLNPDVNLVDTLNGDEFTVIAPVNDAFEKIPKDDLDALAGNADELTKVLTYHVIPGQLSPDEVVGEQETVEGSKVKIGGSGDDLTFDDAKLVCGGVKTANATVYMVDSVLMPPK</sequence>
<feature type="transmembrane region" description="Helical" evidence="3">
    <location>
        <begin position="70"/>
        <end position="90"/>
    </location>
</feature>
<dbReference type="Gene3D" id="2.60.40.650">
    <property type="match status" value="1"/>
</dbReference>
<keyword evidence="1" id="KW-0732">Signal</keyword>
<feature type="compositionally biased region" description="Basic and acidic residues" evidence="2">
    <location>
        <begin position="585"/>
        <end position="594"/>
    </location>
</feature>
<evidence type="ECO:0000256" key="3">
    <source>
        <dbReference type="SAM" id="Phobius"/>
    </source>
</evidence>
<feature type="compositionally biased region" description="Low complexity" evidence="2">
    <location>
        <begin position="149"/>
        <end position="165"/>
    </location>
</feature>
<gene>
    <name evidence="5" type="ORF">C272_05539</name>
</gene>
<dbReference type="AlphaFoldDB" id="K9AQR2"/>
<feature type="compositionally biased region" description="Low complexity" evidence="2">
    <location>
        <begin position="634"/>
        <end position="650"/>
    </location>
</feature>
<keyword evidence="3" id="KW-0472">Membrane</keyword>
<proteinExistence type="predicted"/>
<dbReference type="Pfam" id="PF00174">
    <property type="entry name" value="Oxidored_molyb"/>
    <property type="match status" value="1"/>
</dbReference>
<dbReference type="OrthoDB" id="9795587at2"/>
<dbReference type="SUPFAM" id="SSF81296">
    <property type="entry name" value="E set domains"/>
    <property type="match status" value="1"/>
</dbReference>
<dbReference type="PANTHER" id="PTHR19372:SF7">
    <property type="entry name" value="SULFITE OXIDASE, MITOCHONDRIAL"/>
    <property type="match status" value="1"/>
</dbReference>
<dbReference type="eggNOG" id="COG2041">
    <property type="taxonomic scope" value="Bacteria"/>
</dbReference>
<dbReference type="PATRIC" id="fig|1229781.4.peg.1112"/>
<evidence type="ECO:0000259" key="4">
    <source>
        <dbReference type="PROSITE" id="PS50213"/>
    </source>
</evidence>
<accession>K9AQR2</accession>
<dbReference type="EMBL" id="AMSP01000003">
    <property type="protein sequence ID" value="EKU48346.1"/>
    <property type="molecule type" value="Genomic_DNA"/>
</dbReference>
<dbReference type="InterPro" id="IPR000782">
    <property type="entry name" value="FAS1_domain"/>
</dbReference>
<evidence type="ECO:0000313" key="6">
    <source>
        <dbReference type="Proteomes" id="UP000009879"/>
    </source>
</evidence>
<dbReference type="InterPro" id="IPR036378">
    <property type="entry name" value="FAS1_dom_sf"/>
</dbReference>
<dbReference type="PROSITE" id="PS50213">
    <property type="entry name" value="FAS1"/>
    <property type="match status" value="1"/>
</dbReference>
<dbReference type="Proteomes" id="UP000009879">
    <property type="component" value="Unassembled WGS sequence"/>
</dbReference>
<comment type="caution">
    <text evidence="5">The sequence shown here is derived from an EMBL/GenBank/DDBJ whole genome shotgun (WGS) entry which is preliminary data.</text>
</comment>
<keyword evidence="3" id="KW-0812">Transmembrane</keyword>
<dbReference type="Gene3D" id="3.90.420.10">
    <property type="entry name" value="Oxidoreductase, molybdopterin-binding domain"/>
    <property type="match status" value="1"/>
</dbReference>
<dbReference type="Pfam" id="PF02469">
    <property type="entry name" value="Fasciclin"/>
    <property type="match status" value="1"/>
</dbReference>
<dbReference type="GO" id="GO:0008482">
    <property type="term" value="F:sulfite oxidase activity"/>
    <property type="evidence" value="ECO:0007669"/>
    <property type="project" value="TreeGrafter"/>
</dbReference>
<dbReference type="SMART" id="SM00554">
    <property type="entry name" value="FAS1"/>
    <property type="match status" value="1"/>
</dbReference>
<name>K9AQR2_9MICO</name>
<dbReference type="PANTHER" id="PTHR19372">
    <property type="entry name" value="SULFITE REDUCTASE"/>
    <property type="match status" value="1"/>
</dbReference>
<feature type="region of interest" description="Disordered" evidence="2">
    <location>
        <begin position="563"/>
        <end position="596"/>
    </location>
</feature>
<keyword evidence="3" id="KW-1133">Transmembrane helix</keyword>
<feature type="transmembrane region" description="Helical" evidence="3">
    <location>
        <begin position="124"/>
        <end position="142"/>
    </location>
</feature>
<evidence type="ECO:0000256" key="2">
    <source>
        <dbReference type="SAM" id="MobiDB-lite"/>
    </source>
</evidence>
<dbReference type="SUPFAM" id="SSF82153">
    <property type="entry name" value="FAS1 domain"/>
    <property type="match status" value="1"/>
</dbReference>
<organism evidence="5 6">
    <name type="scientific">Brevibacterium casei S18</name>
    <dbReference type="NCBI Taxonomy" id="1229781"/>
    <lineage>
        <taxon>Bacteria</taxon>
        <taxon>Bacillati</taxon>
        <taxon>Actinomycetota</taxon>
        <taxon>Actinomycetes</taxon>
        <taxon>Micrococcales</taxon>
        <taxon>Brevibacteriaceae</taxon>
        <taxon>Brevibacterium</taxon>
    </lineage>
</organism>
<dbReference type="GO" id="GO:0043546">
    <property type="term" value="F:molybdopterin cofactor binding"/>
    <property type="evidence" value="ECO:0007669"/>
    <property type="project" value="TreeGrafter"/>
</dbReference>
<feature type="region of interest" description="Disordered" evidence="2">
    <location>
        <begin position="149"/>
        <end position="195"/>
    </location>
</feature>
<dbReference type="InterPro" id="IPR000572">
    <property type="entry name" value="OxRdtase_Mopterin-bd_dom"/>
</dbReference>
<dbReference type="Gene3D" id="2.30.180.10">
    <property type="entry name" value="FAS1 domain"/>
    <property type="match status" value="1"/>
</dbReference>
<feature type="domain" description="FAS1" evidence="4">
    <location>
        <begin position="681"/>
        <end position="813"/>
    </location>
</feature>
<dbReference type="FunFam" id="2.30.180.10:FF:000019">
    <property type="entry name" value="Cell surface lipoprotein"/>
    <property type="match status" value="1"/>
</dbReference>
<evidence type="ECO:0000256" key="1">
    <source>
        <dbReference type="ARBA" id="ARBA00022729"/>
    </source>
</evidence>
<dbReference type="GO" id="GO:0020037">
    <property type="term" value="F:heme binding"/>
    <property type="evidence" value="ECO:0007669"/>
    <property type="project" value="TreeGrafter"/>
</dbReference>
<feature type="compositionally biased region" description="Gly residues" evidence="2">
    <location>
        <begin position="623"/>
        <end position="633"/>
    </location>
</feature>
<reference evidence="5 6" key="1">
    <citation type="submission" date="2012-09" db="EMBL/GenBank/DDBJ databases">
        <title>Genome Sequence of Brevibacterium casei S18.</title>
        <authorList>
            <person name="Sharma R."/>
            <person name="Singh A."/>
            <person name="Jangir P.K."/>
        </authorList>
    </citation>
    <scope>NUCLEOTIDE SEQUENCE [LARGE SCALE GENOMIC DNA]</scope>
    <source>
        <strain evidence="5 6">S18</strain>
    </source>
</reference>
<feature type="region of interest" description="Disordered" evidence="2">
    <location>
        <begin position="623"/>
        <end position="654"/>
    </location>
</feature>